<gene>
    <name evidence="1" type="ORF">DHA2_150120</name>
</gene>
<evidence type="ECO:0000313" key="1">
    <source>
        <dbReference type="EMBL" id="ESU39234.1"/>
    </source>
</evidence>
<accession>V6TKS5</accession>
<name>V6TKS5_GIAIN</name>
<dbReference type="Proteomes" id="UP000018320">
    <property type="component" value="Unassembled WGS sequence"/>
</dbReference>
<dbReference type="EMBL" id="AHGT01000005">
    <property type="protein sequence ID" value="ESU39234.1"/>
    <property type="molecule type" value="Genomic_DNA"/>
</dbReference>
<protein>
    <submittedName>
        <fullName evidence="1">Uncharacterized protein</fullName>
    </submittedName>
</protein>
<proteinExistence type="predicted"/>
<organism evidence="1 2">
    <name type="scientific">Giardia intestinalis</name>
    <name type="common">Giardia lamblia</name>
    <dbReference type="NCBI Taxonomy" id="5741"/>
    <lineage>
        <taxon>Eukaryota</taxon>
        <taxon>Metamonada</taxon>
        <taxon>Diplomonadida</taxon>
        <taxon>Hexamitidae</taxon>
        <taxon>Giardiinae</taxon>
        <taxon>Giardia</taxon>
    </lineage>
</organism>
<reference evidence="1 2" key="2">
    <citation type="journal article" date="2013" name="Genome Biol. Evol.">
        <title>Genome sequencing of Giardia lamblia genotypes A2 and B isolates (DH and GS) and comparative analysis with the genomes of genotypes A1 and E (WB and Pig).</title>
        <authorList>
            <person name="Adam R.D."/>
            <person name="Dahlstrom E.W."/>
            <person name="Martens C.A."/>
            <person name="Bruno D.P."/>
            <person name="Barbian K.D."/>
            <person name="Ricklefs S.M."/>
            <person name="Hernandez M.M."/>
            <person name="Narla N.P."/>
            <person name="Patel R.B."/>
            <person name="Porcella S.F."/>
            <person name="Nash T.E."/>
        </authorList>
    </citation>
    <scope>NUCLEOTIDE SEQUENCE [LARGE SCALE GENOMIC DNA]</scope>
    <source>
        <strain evidence="1 2">DH</strain>
    </source>
</reference>
<dbReference type="AlphaFoldDB" id="V6TKS5"/>
<reference evidence="2" key="1">
    <citation type="submission" date="2012-02" db="EMBL/GenBank/DDBJ databases">
        <title>Genome sequencing of Giardia lamblia Genotypes A2 and B isolates (DH and GS) and comparative analysis with the genomes of Genotypes A1 and E (WB and Pig).</title>
        <authorList>
            <person name="Adam R."/>
            <person name="Dahlstrom E."/>
            <person name="Martens C."/>
            <person name="Bruno D."/>
            <person name="Barbian K."/>
            <person name="Porcella S.F."/>
            <person name="Nash T."/>
        </authorList>
    </citation>
    <scope>NUCLEOTIDE SEQUENCE</scope>
    <source>
        <strain evidence="2">DH</strain>
    </source>
</reference>
<sequence>MYGGGIDDPVPLLKRLLLDKYLPLVNPILAETGVALMNGNFIDYATIDTVYLCSEDRVLFVADIEKNRYFS</sequence>
<comment type="caution">
    <text evidence="1">The sequence shown here is derived from an EMBL/GenBank/DDBJ whole genome shotgun (WGS) entry which is preliminary data.</text>
</comment>
<dbReference type="VEuPathDB" id="GiardiaDB:DHA2_150120"/>
<evidence type="ECO:0000313" key="2">
    <source>
        <dbReference type="Proteomes" id="UP000018320"/>
    </source>
</evidence>